<name>A0A6G4XV44_9ACTN</name>
<evidence type="ECO:0000313" key="2">
    <source>
        <dbReference type="EMBL" id="NGO81093.1"/>
    </source>
</evidence>
<keyword evidence="3" id="KW-1185">Reference proteome</keyword>
<evidence type="ECO:0008006" key="4">
    <source>
        <dbReference type="Google" id="ProtNLM"/>
    </source>
</evidence>
<dbReference type="Proteomes" id="UP000481109">
    <property type="component" value="Unassembled WGS sequence"/>
</dbReference>
<comment type="caution">
    <text evidence="2">The sequence shown here is derived from an EMBL/GenBank/DDBJ whole genome shotgun (WGS) entry which is preliminary data.</text>
</comment>
<dbReference type="AlphaFoldDB" id="A0A6G4XV44"/>
<gene>
    <name evidence="2" type="ORF">G6045_36345</name>
</gene>
<dbReference type="EMBL" id="JAAKZW010000282">
    <property type="protein sequence ID" value="NGO81093.1"/>
    <property type="molecule type" value="Genomic_DNA"/>
</dbReference>
<evidence type="ECO:0000256" key="1">
    <source>
        <dbReference type="SAM" id="SignalP"/>
    </source>
</evidence>
<accession>A0A6G4XV44</accession>
<proteinExistence type="predicted"/>
<feature type="signal peptide" evidence="1">
    <location>
        <begin position="1"/>
        <end position="21"/>
    </location>
</feature>
<dbReference type="PROSITE" id="PS51257">
    <property type="entry name" value="PROKAR_LIPOPROTEIN"/>
    <property type="match status" value="1"/>
</dbReference>
<reference evidence="2 3" key="1">
    <citation type="submission" date="2020-02" db="EMBL/GenBank/DDBJ databases">
        <title>Whole-genome analyses of novel actinobacteria.</title>
        <authorList>
            <person name="Sahin N."/>
            <person name="Tokatli A."/>
        </authorList>
    </citation>
    <scope>NUCLEOTIDE SEQUENCE [LARGE SCALE GENOMIC DNA]</scope>
    <source>
        <strain evidence="2 3">YC504</strain>
    </source>
</reference>
<organism evidence="2 3">
    <name type="scientific">Streptomyces mesophilus</name>
    <dbReference type="NCBI Taxonomy" id="1775132"/>
    <lineage>
        <taxon>Bacteria</taxon>
        <taxon>Bacillati</taxon>
        <taxon>Actinomycetota</taxon>
        <taxon>Actinomycetes</taxon>
        <taxon>Kitasatosporales</taxon>
        <taxon>Streptomycetaceae</taxon>
        <taxon>Streptomyces</taxon>
    </lineage>
</organism>
<keyword evidence="1" id="KW-0732">Signal</keyword>
<evidence type="ECO:0000313" key="3">
    <source>
        <dbReference type="Proteomes" id="UP000481109"/>
    </source>
</evidence>
<protein>
    <recommendedName>
        <fullName evidence="4">Lipoprotein</fullName>
    </recommendedName>
</protein>
<sequence length="316" mass="34297">MGRASAAACTATLITALTAFTAVGCASSVGDGKNPDRPAQDFTHSNLKGQERDLTDAEEILVEHAESILVKECMEGKGFRYWVAPRASVAERQGGGYILDDVNWARTYGYGREFEKKAEQARLADPNAAYANALPKADLVRYTKTLDGDLSKGKLSVNLPSGGTVSTTSTGCLAEAKGKLYGDTATWFRVNKIGTSLTPLYVPHLVKDPRFVKAVETWSRCMRKAGHAYASPAEIREQRHALTQGMSADRAHATEVQLAVTEATCAVKTSLGKTARALEREYRAKKLQAYSEDIAAYQRMRLAALPRAENITDSEA</sequence>
<dbReference type="RefSeq" id="WP_165336496.1">
    <property type="nucleotide sequence ID" value="NZ_JAAKZW010000282.1"/>
</dbReference>
<feature type="chain" id="PRO_5038906960" description="Lipoprotein" evidence="1">
    <location>
        <begin position="22"/>
        <end position="316"/>
    </location>
</feature>